<keyword evidence="2" id="KW-1185">Reference proteome</keyword>
<protein>
    <submittedName>
        <fullName evidence="1">Uncharacterized protein</fullName>
    </submittedName>
</protein>
<proteinExistence type="predicted"/>
<reference evidence="1" key="1">
    <citation type="submission" date="2023-03" db="EMBL/GenBank/DDBJ databases">
        <title>Chromosome-level genomes of two armyworms, Mythimna separata and Mythimna loreyi, provide insights into the biosynthesis and reception of sex pheromones.</title>
        <authorList>
            <person name="Zhao H."/>
        </authorList>
    </citation>
    <scope>NUCLEOTIDE SEQUENCE</scope>
    <source>
        <strain evidence="1">BeijingLab</strain>
        <tissue evidence="1">Pupa</tissue>
    </source>
</reference>
<comment type="caution">
    <text evidence="1">The sequence shown here is derived from an EMBL/GenBank/DDBJ whole genome shotgun (WGS) entry which is preliminary data.</text>
</comment>
<dbReference type="AlphaFoldDB" id="A0AAD7Y6N7"/>
<organism evidence="1 2">
    <name type="scientific">Mythimna separata</name>
    <name type="common">Oriental armyworm</name>
    <name type="synonym">Pseudaletia separata</name>
    <dbReference type="NCBI Taxonomy" id="271217"/>
    <lineage>
        <taxon>Eukaryota</taxon>
        <taxon>Metazoa</taxon>
        <taxon>Ecdysozoa</taxon>
        <taxon>Arthropoda</taxon>
        <taxon>Hexapoda</taxon>
        <taxon>Insecta</taxon>
        <taxon>Pterygota</taxon>
        <taxon>Neoptera</taxon>
        <taxon>Endopterygota</taxon>
        <taxon>Lepidoptera</taxon>
        <taxon>Glossata</taxon>
        <taxon>Ditrysia</taxon>
        <taxon>Noctuoidea</taxon>
        <taxon>Noctuidae</taxon>
        <taxon>Noctuinae</taxon>
        <taxon>Hadenini</taxon>
        <taxon>Mythimna</taxon>
    </lineage>
</organism>
<accession>A0AAD7Y6N7</accession>
<dbReference type="Proteomes" id="UP001231518">
    <property type="component" value="Chromosome 31"/>
</dbReference>
<dbReference type="EMBL" id="JARGEI010000032">
    <property type="protein sequence ID" value="KAJ8704090.1"/>
    <property type="molecule type" value="Genomic_DNA"/>
</dbReference>
<evidence type="ECO:0000313" key="2">
    <source>
        <dbReference type="Proteomes" id="UP001231518"/>
    </source>
</evidence>
<sequence length="113" mass="13634">MVESRLRYSIMLWGNSYNYNCQKAFVLQKRAIRTIVRISQRDSCRDYFKELQILTVPSLYILVILTHLAKYIHQYESQDEREIRENTRRKELKHKISPNIRIVKHCSGYQAVE</sequence>
<gene>
    <name evidence="1" type="ORF">PYW07_013384</name>
</gene>
<name>A0AAD7Y6N7_MYTSE</name>
<evidence type="ECO:0000313" key="1">
    <source>
        <dbReference type="EMBL" id="KAJ8704090.1"/>
    </source>
</evidence>